<dbReference type="GO" id="GO:0102559">
    <property type="term" value="F:peptide chain release factor N(5)-glutamine methyltransferase activity"/>
    <property type="evidence" value="ECO:0007669"/>
    <property type="project" value="UniProtKB-EC"/>
</dbReference>
<dbReference type="SUPFAM" id="SSF53335">
    <property type="entry name" value="S-adenosyl-L-methionine-dependent methyltransferases"/>
    <property type="match status" value="1"/>
</dbReference>
<feature type="binding site" evidence="5">
    <location>
        <begin position="122"/>
        <end position="126"/>
    </location>
    <ligand>
        <name>S-adenosyl-L-methionine</name>
        <dbReference type="ChEBI" id="CHEBI:59789"/>
    </ligand>
</feature>
<proteinExistence type="inferred from homology"/>
<feature type="binding site" evidence="5">
    <location>
        <begin position="188"/>
        <end position="191"/>
    </location>
    <ligand>
        <name>substrate</name>
    </ligand>
</feature>
<dbReference type="InterPro" id="IPR050320">
    <property type="entry name" value="N5-glutamine_MTase"/>
</dbReference>
<dbReference type="AlphaFoldDB" id="A1WVR3"/>
<feature type="binding site" evidence="5">
    <location>
        <position position="173"/>
    </location>
    <ligand>
        <name>S-adenosyl-L-methionine</name>
        <dbReference type="ChEBI" id="CHEBI:59789"/>
    </ligand>
</feature>
<evidence type="ECO:0000256" key="2">
    <source>
        <dbReference type="ARBA" id="ARBA00022679"/>
    </source>
</evidence>
<dbReference type="InterPro" id="IPR002052">
    <property type="entry name" value="DNA_methylase_N6_adenine_CS"/>
</dbReference>
<dbReference type="InterPro" id="IPR019874">
    <property type="entry name" value="RF_methyltr_PrmC"/>
</dbReference>
<dbReference type="EC" id="2.1.1.297" evidence="5"/>
<dbReference type="FunFam" id="3.40.50.150:FF:000053">
    <property type="entry name" value="Release factor glutamine methyltransferase"/>
    <property type="match status" value="1"/>
</dbReference>
<dbReference type="InterPro" id="IPR007848">
    <property type="entry name" value="Small_mtfrase_dom"/>
</dbReference>
<evidence type="ECO:0000256" key="4">
    <source>
        <dbReference type="ARBA" id="ARBA00048391"/>
    </source>
</evidence>
<reference evidence="8 9" key="2">
    <citation type="journal article" date="2013" name="Stand. Genomic Sci.">
        <title>Complete genome sequence of Halorhodospira halophila SL1.</title>
        <authorList>
            <person name="Challacombe J.F."/>
            <person name="Majid S."/>
            <person name="Deole R."/>
            <person name="Brettin T.S."/>
            <person name="Bruce D."/>
            <person name="Delano S.F."/>
            <person name="Detter J.C."/>
            <person name="Gleasner C.D."/>
            <person name="Han C.S."/>
            <person name="Misra M."/>
            <person name="Reitenga K.G."/>
            <person name="Mikhailova N."/>
            <person name="Woyke T."/>
            <person name="Pitluck S."/>
            <person name="Nolan M."/>
            <person name="Land M.L."/>
            <person name="Saunders E."/>
            <person name="Tapia R."/>
            <person name="Lapidus A."/>
            <person name="Ivanova N."/>
            <person name="Hoff W.D."/>
        </authorList>
    </citation>
    <scope>NUCLEOTIDE SEQUENCE [LARGE SCALE GENOMIC DNA]</scope>
    <source>
        <strain evidence="9">DSM 244 / SL1</strain>
    </source>
</reference>
<dbReference type="GO" id="GO:0032259">
    <property type="term" value="P:methylation"/>
    <property type="evidence" value="ECO:0007669"/>
    <property type="project" value="UniProtKB-KW"/>
</dbReference>
<dbReference type="STRING" id="349124.Hhal_0999"/>
<gene>
    <name evidence="5" type="primary">prmC</name>
    <name evidence="8" type="ordered locus">Hhal_0999</name>
</gene>
<dbReference type="InterPro" id="IPR029063">
    <property type="entry name" value="SAM-dependent_MTases_sf"/>
</dbReference>
<evidence type="ECO:0000259" key="6">
    <source>
        <dbReference type="Pfam" id="PF05175"/>
    </source>
</evidence>
<evidence type="ECO:0000313" key="8">
    <source>
        <dbReference type="EMBL" id="ABM61775.1"/>
    </source>
</evidence>
<keyword evidence="2 5" id="KW-0808">Transferase</keyword>
<dbReference type="RefSeq" id="WP_011813798.1">
    <property type="nucleotide sequence ID" value="NC_008789.1"/>
</dbReference>
<keyword evidence="1 5" id="KW-0489">Methyltransferase</keyword>
<dbReference type="Proteomes" id="UP000000647">
    <property type="component" value="Chromosome"/>
</dbReference>
<dbReference type="EMBL" id="CP000544">
    <property type="protein sequence ID" value="ABM61775.1"/>
    <property type="molecule type" value="Genomic_DNA"/>
</dbReference>
<dbReference type="Pfam" id="PF05175">
    <property type="entry name" value="MTS"/>
    <property type="match status" value="1"/>
</dbReference>
<evidence type="ECO:0000256" key="1">
    <source>
        <dbReference type="ARBA" id="ARBA00022603"/>
    </source>
</evidence>
<sequence length="281" mass="29747">MSEAGQSIGTALHEGTEALRAASATARLDAELLLAEVLGVGRSHLFAFPERPIPAATIEAYRALIARRRTGEPVAYLMRRCEFRDLTLSVTPAVLVPRPETEHLVEQAVACLPAGGQVLELGTGSGAIALAVAHERPDARITATERSTAALAVAQENRHRLGLSEVHLTPGDWNEGIPPGPFDVIVSNPPYVQTTAAEWGNGALEHEPREALAAGHDGLADIRSLVPPATAELARGGWLILEHGARQGGAVRELLQAAGLEAVRTECDLAGLERLTLGRRP</sequence>
<accession>A1WVR3</accession>
<evidence type="ECO:0000256" key="3">
    <source>
        <dbReference type="ARBA" id="ARBA00022691"/>
    </source>
</evidence>
<keyword evidence="3 5" id="KW-0949">S-adenosyl-L-methionine</keyword>
<dbReference type="PANTHER" id="PTHR18895:SF74">
    <property type="entry name" value="MTRF1L RELEASE FACTOR GLUTAMINE METHYLTRANSFERASE"/>
    <property type="match status" value="1"/>
</dbReference>
<evidence type="ECO:0000259" key="7">
    <source>
        <dbReference type="Pfam" id="PF17827"/>
    </source>
</evidence>
<comment type="catalytic activity">
    <reaction evidence="4 5">
        <text>L-glutaminyl-[peptide chain release factor] + S-adenosyl-L-methionine = N(5)-methyl-L-glutaminyl-[peptide chain release factor] + S-adenosyl-L-homocysteine + H(+)</text>
        <dbReference type="Rhea" id="RHEA:42896"/>
        <dbReference type="Rhea" id="RHEA-COMP:10271"/>
        <dbReference type="Rhea" id="RHEA-COMP:10272"/>
        <dbReference type="ChEBI" id="CHEBI:15378"/>
        <dbReference type="ChEBI" id="CHEBI:30011"/>
        <dbReference type="ChEBI" id="CHEBI:57856"/>
        <dbReference type="ChEBI" id="CHEBI:59789"/>
        <dbReference type="ChEBI" id="CHEBI:61891"/>
        <dbReference type="EC" id="2.1.1.297"/>
    </reaction>
</comment>
<dbReference type="Pfam" id="PF17827">
    <property type="entry name" value="PrmC_N"/>
    <property type="match status" value="1"/>
</dbReference>
<dbReference type="NCBIfam" id="TIGR03534">
    <property type="entry name" value="RF_mod_PrmC"/>
    <property type="match status" value="1"/>
</dbReference>
<evidence type="ECO:0000256" key="5">
    <source>
        <dbReference type="HAMAP-Rule" id="MF_02126"/>
    </source>
</evidence>
<dbReference type="GO" id="GO:0003676">
    <property type="term" value="F:nucleic acid binding"/>
    <property type="evidence" value="ECO:0007669"/>
    <property type="project" value="InterPro"/>
</dbReference>
<feature type="binding site" evidence="5">
    <location>
        <position position="188"/>
    </location>
    <ligand>
        <name>S-adenosyl-L-methionine</name>
        <dbReference type="ChEBI" id="CHEBI:59789"/>
    </ligand>
</feature>
<dbReference type="HAMAP" id="MF_02126">
    <property type="entry name" value="RF_methyltr_PrmC"/>
    <property type="match status" value="1"/>
</dbReference>
<dbReference type="NCBIfam" id="TIGR00536">
    <property type="entry name" value="hemK_fam"/>
    <property type="match status" value="1"/>
</dbReference>
<name>A1WVR3_HALHL</name>
<reference evidence="9" key="1">
    <citation type="submission" date="2006-12" db="EMBL/GenBank/DDBJ databases">
        <title>Complete sequence of Halorhodospira halophila SL1.</title>
        <authorList>
            <consortium name="US DOE Joint Genome Institute"/>
            <person name="Copeland A."/>
            <person name="Lucas S."/>
            <person name="Lapidus A."/>
            <person name="Barry K."/>
            <person name="Detter J.C."/>
            <person name="Glavina del Rio T."/>
            <person name="Hammon N."/>
            <person name="Israni S."/>
            <person name="Dalin E."/>
            <person name="Tice H."/>
            <person name="Pitluck S."/>
            <person name="Saunders E."/>
            <person name="Brettin T."/>
            <person name="Bruce D."/>
            <person name="Han C."/>
            <person name="Tapia R."/>
            <person name="Schmutz J."/>
            <person name="Larimer F."/>
            <person name="Land M."/>
            <person name="Hauser L."/>
            <person name="Kyrpides N."/>
            <person name="Mikhailova N."/>
            <person name="Hoff W."/>
            <person name="Richardson P."/>
        </authorList>
    </citation>
    <scope>NUCLEOTIDE SEQUENCE [LARGE SCALE GENOMIC DNA]</scope>
    <source>
        <strain evidence="9">DSM 244 / SL1</strain>
    </source>
</reference>
<feature type="binding site" evidence="5">
    <location>
        <position position="145"/>
    </location>
    <ligand>
        <name>S-adenosyl-L-methionine</name>
        <dbReference type="ChEBI" id="CHEBI:59789"/>
    </ligand>
</feature>
<dbReference type="KEGG" id="hha:Hhal_0999"/>
<dbReference type="Gene3D" id="3.40.50.150">
    <property type="entry name" value="Vaccinia Virus protein VP39"/>
    <property type="match status" value="1"/>
</dbReference>
<dbReference type="Gene3D" id="1.10.8.10">
    <property type="entry name" value="DNA helicase RuvA subunit, C-terminal domain"/>
    <property type="match status" value="1"/>
</dbReference>
<dbReference type="InterPro" id="IPR004556">
    <property type="entry name" value="HemK-like"/>
</dbReference>
<dbReference type="PROSITE" id="PS00092">
    <property type="entry name" value="N6_MTASE"/>
    <property type="match status" value="1"/>
</dbReference>
<dbReference type="eggNOG" id="COG2890">
    <property type="taxonomic scope" value="Bacteria"/>
</dbReference>
<feature type="domain" description="Methyltransferase small" evidence="6">
    <location>
        <begin position="113"/>
        <end position="196"/>
    </location>
</feature>
<feature type="domain" description="Release factor glutamine methyltransferase N-terminal" evidence="7">
    <location>
        <begin position="11"/>
        <end position="77"/>
    </location>
</feature>
<keyword evidence="9" id="KW-1185">Reference proteome</keyword>
<dbReference type="CDD" id="cd02440">
    <property type="entry name" value="AdoMet_MTases"/>
    <property type="match status" value="1"/>
</dbReference>
<comment type="function">
    <text evidence="5">Methylates the class 1 translation termination release factors RF1/PrfA and RF2/PrfB on the glutamine residue of the universally conserved GGQ motif.</text>
</comment>
<dbReference type="PANTHER" id="PTHR18895">
    <property type="entry name" value="HEMK METHYLTRANSFERASE"/>
    <property type="match status" value="1"/>
</dbReference>
<protein>
    <recommendedName>
        <fullName evidence="5">Release factor glutamine methyltransferase</fullName>
        <shortName evidence="5">RF MTase</shortName>
        <ecNumber evidence="5">2.1.1.297</ecNumber>
    </recommendedName>
    <alternativeName>
        <fullName evidence="5">N5-glutamine methyltransferase PrmC</fullName>
    </alternativeName>
    <alternativeName>
        <fullName evidence="5">Protein-(glutamine-N5) MTase PrmC</fullName>
    </alternativeName>
    <alternativeName>
        <fullName evidence="5">Protein-glutamine N-methyltransferase PrmC</fullName>
    </alternativeName>
</protein>
<dbReference type="InterPro" id="IPR040758">
    <property type="entry name" value="PrmC_N"/>
</dbReference>
<evidence type="ECO:0000313" key="9">
    <source>
        <dbReference type="Proteomes" id="UP000000647"/>
    </source>
</evidence>
<dbReference type="HOGENOM" id="CLU_018398_3_1_6"/>
<organism evidence="8 9">
    <name type="scientific">Halorhodospira halophila (strain DSM 244 / SL1)</name>
    <name type="common">Ectothiorhodospira halophila (strain DSM 244 / SL1)</name>
    <dbReference type="NCBI Taxonomy" id="349124"/>
    <lineage>
        <taxon>Bacteria</taxon>
        <taxon>Pseudomonadati</taxon>
        <taxon>Pseudomonadota</taxon>
        <taxon>Gammaproteobacteria</taxon>
        <taxon>Chromatiales</taxon>
        <taxon>Ectothiorhodospiraceae</taxon>
        <taxon>Halorhodospira</taxon>
    </lineage>
</organism>
<comment type="similarity">
    <text evidence="5">Belongs to the protein N5-glutamine methyltransferase family. PrmC subfamily.</text>
</comment>